<keyword evidence="2" id="KW-1185">Reference proteome</keyword>
<organism evidence="1 2">
    <name type="scientific">Pseudolycoriella hygida</name>
    <dbReference type="NCBI Taxonomy" id="35572"/>
    <lineage>
        <taxon>Eukaryota</taxon>
        <taxon>Metazoa</taxon>
        <taxon>Ecdysozoa</taxon>
        <taxon>Arthropoda</taxon>
        <taxon>Hexapoda</taxon>
        <taxon>Insecta</taxon>
        <taxon>Pterygota</taxon>
        <taxon>Neoptera</taxon>
        <taxon>Endopterygota</taxon>
        <taxon>Diptera</taxon>
        <taxon>Nematocera</taxon>
        <taxon>Sciaroidea</taxon>
        <taxon>Sciaridae</taxon>
        <taxon>Pseudolycoriella</taxon>
    </lineage>
</organism>
<dbReference type="AlphaFoldDB" id="A0A9Q0S3C8"/>
<evidence type="ECO:0000313" key="2">
    <source>
        <dbReference type="Proteomes" id="UP001151699"/>
    </source>
</evidence>
<protein>
    <submittedName>
        <fullName evidence="1">Ecdysone-induced protein 74EF isoform A</fullName>
    </submittedName>
</protein>
<evidence type="ECO:0000313" key="1">
    <source>
        <dbReference type="EMBL" id="KAJ6641995.1"/>
    </source>
</evidence>
<comment type="caution">
    <text evidence="1">The sequence shown here is derived from an EMBL/GenBank/DDBJ whole genome shotgun (WGS) entry which is preliminary data.</text>
</comment>
<dbReference type="OrthoDB" id="8196042at2759"/>
<proteinExistence type="predicted"/>
<dbReference type="Proteomes" id="UP001151699">
    <property type="component" value="Chromosome B"/>
</dbReference>
<gene>
    <name evidence="1" type="primary">Eip74EF</name>
    <name evidence="1" type="ORF">Bhyg_06940</name>
</gene>
<dbReference type="EMBL" id="WJQU01000002">
    <property type="protein sequence ID" value="KAJ6641995.1"/>
    <property type="molecule type" value="Genomic_DNA"/>
</dbReference>
<sequence length="285" mass="31838">MPNNKLNQNAHHHRIHENILCIFAAINCRRYTNGFKLDKLALTASMRGGAAIGGAVMPFIDDALLWCPDNDGRMVDMSACLPNAVNGSAPNHQENSGNSCDLSSLDPLCNDSDELLRQLQENSFELESFFSEFTSNVDIKEENNNDVANHSNVQQNYIQNDSSIIQQSLNSNRSAESNHNVLLALSTNHHNIRNESRFSAANPLLAEKLLSPALSDLDNLTISSGRLGRHRDIKDCNVRYRKILSDLWCESAYKKSLMKLDTEIPLIKQSTSPPPHQQRIVFSLP</sequence>
<name>A0A9Q0S3C8_9DIPT</name>
<reference evidence="1" key="1">
    <citation type="submission" date="2022-07" db="EMBL/GenBank/DDBJ databases">
        <authorList>
            <person name="Trinca V."/>
            <person name="Uliana J.V.C."/>
            <person name="Torres T.T."/>
            <person name="Ward R.J."/>
            <person name="Monesi N."/>
        </authorList>
    </citation>
    <scope>NUCLEOTIDE SEQUENCE</scope>
    <source>
        <strain evidence="1">HSMRA1968</strain>
        <tissue evidence="1">Whole embryos</tissue>
    </source>
</reference>
<accession>A0A9Q0S3C8</accession>